<evidence type="ECO:0000313" key="7">
    <source>
        <dbReference type="EMBL" id="EJN84348.1"/>
    </source>
</evidence>
<evidence type="ECO:0000256" key="3">
    <source>
        <dbReference type="ARBA" id="ARBA00022801"/>
    </source>
</evidence>
<reference evidence="7 8" key="1">
    <citation type="submission" date="2012-07" db="EMBL/GenBank/DDBJ databases">
        <authorList>
            <person name="Durkin A.S."/>
            <person name="McCorrison J."/>
            <person name="Torralba M."/>
            <person name="Gillis M."/>
            <person name="Methe B."/>
            <person name="Sutton G."/>
            <person name="Nelson K.E."/>
        </authorList>
    </citation>
    <scope>NUCLEOTIDE SEQUENCE [LARGE SCALE GENOMIC DNA]</scope>
    <source>
        <strain evidence="8">ATCC 12104 / DSM 43013 / CCUG 2238 / JCM 8349 / NCTC 10301 / Howell 279</strain>
    </source>
</reference>
<name>J3A9U1_ACTNH</name>
<dbReference type="GO" id="GO:0046872">
    <property type="term" value="F:metal ion binding"/>
    <property type="evidence" value="ECO:0007669"/>
    <property type="project" value="UniProtKB-KW"/>
</dbReference>
<dbReference type="GO" id="GO:0006412">
    <property type="term" value="P:translation"/>
    <property type="evidence" value="ECO:0007669"/>
    <property type="project" value="UniProtKB-UniRule"/>
</dbReference>
<dbReference type="PANTHER" id="PTHR10458">
    <property type="entry name" value="PEPTIDE DEFORMYLASE"/>
    <property type="match status" value="1"/>
</dbReference>
<comment type="catalytic activity">
    <reaction evidence="6">
        <text>N-terminal N-formyl-L-methionyl-[peptide] + H2O = N-terminal L-methionyl-[peptide] + formate</text>
        <dbReference type="Rhea" id="RHEA:24420"/>
        <dbReference type="Rhea" id="RHEA-COMP:10639"/>
        <dbReference type="Rhea" id="RHEA-COMP:10640"/>
        <dbReference type="ChEBI" id="CHEBI:15377"/>
        <dbReference type="ChEBI" id="CHEBI:15740"/>
        <dbReference type="ChEBI" id="CHEBI:49298"/>
        <dbReference type="ChEBI" id="CHEBI:64731"/>
        <dbReference type="EC" id="3.5.1.88"/>
    </reaction>
</comment>
<evidence type="ECO:0000256" key="4">
    <source>
        <dbReference type="ARBA" id="ARBA00022917"/>
    </source>
</evidence>
<evidence type="ECO:0000256" key="1">
    <source>
        <dbReference type="ARBA" id="ARBA00010759"/>
    </source>
</evidence>
<organism evidence="7 8">
    <name type="scientific">Actinomyces naeslundii (strain ATCC 12104 / DSM 43013 / CCUG 2238 / JCM 8349 / NCTC 10301 / Howell 279)</name>
    <dbReference type="NCBI Taxonomy" id="1115803"/>
    <lineage>
        <taxon>Bacteria</taxon>
        <taxon>Bacillati</taxon>
        <taxon>Actinomycetota</taxon>
        <taxon>Actinomycetes</taxon>
        <taxon>Actinomycetales</taxon>
        <taxon>Actinomycetaceae</taxon>
        <taxon>Actinomyces</taxon>
    </lineage>
</organism>
<keyword evidence="3 6" id="KW-0378">Hydrolase</keyword>
<feature type="binding site" evidence="6">
    <location>
        <position position="185"/>
    </location>
    <ligand>
        <name>Fe cation</name>
        <dbReference type="ChEBI" id="CHEBI:24875"/>
    </ligand>
</feature>
<evidence type="ECO:0000313" key="8">
    <source>
        <dbReference type="Proteomes" id="UP000007814"/>
    </source>
</evidence>
<keyword evidence="5 6" id="KW-0408">Iron</keyword>
<dbReference type="AlphaFoldDB" id="J3A9U1"/>
<dbReference type="Pfam" id="PF01327">
    <property type="entry name" value="Pep_deformylase"/>
    <property type="match status" value="1"/>
</dbReference>
<dbReference type="HAMAP" id="MF_00163">
    <property type="entry name" value="Pep_deformylase"/>
    <property type="match status" value="1"/>
</dbReference>
<keyword evidence="2 6" id="KW-0479">Metal-binding</keyword>
<protein>
    <recommendedName>
        <fullName evidence="6">Peptide deformylase</fullName>
        <shortName evidence="6">PDF</shortName>
        <ecNumber evidence="6">3.5.1.88</ecNumber>
    </recommendedName>
    <alternativeName>
        <fullName evidence="6">Polypeptide deformylase</fullName>
    </alternativeName>
</protein>
<proteinExistence type="inferred from homology"/>
<comment type="cofactor">
    <cofactor evidence="6">
        <name>Fe(2+)</name>
        <dbReference type="ChEBI" id="CHEBI:29033"/>
    </cofactor>
    <text evidence="6">Binds 1 Fe(2+) ion.</text>
</comment>
<dbReference type="NCBIfam" id="NF001159">
    <property type="entry name" value="PRK00150.1-3"/>
    <property type="match status" value="1"/>
</dbReference>
<dbReference type="eggNOG" id="COG0242">
    <property type="taxonomic scope" value="Bacteria"/>
</dbReference>
<dbReference type="EC" id="3.5.1.88" evidence="6"/>
<feature type="active site" evidence="6">
    <location>
        <position position="186"/>
    </location>
</feature>
<accession>J3A9U1</accession>
<dbReference type="Proteomes" id="UP000007814">
    <property type="component" value="Unassembled WGS sequence"/>
</dbReference>
<evidence type="ECO:0000256" key="5">
    <source>
        <dbReference type="ARBA" id="ARBA00023004"/>
    </source>
</evidence>
<sequence>MEESSPGQGEDSFFTRAQHPPQDFQSILSGAARALLHDGPNMTCPLQSWEDAAMAYRDIRIIGDPVLRTECDWITDIDDSVKALVEDLLETVDEDGRAGLAANQIGIGLRAFSWNIDGEIGYILNPKIVEVSKDEYQDGDEGCLSVPGLWFPTERAWYARAEGVNLDGKEVVVEGEELMARCIQHECDHLEGHLYLDRLDRKNRAKAMKELRAQGL</sequence>
<dbReference type="GO" id="GO:0042586">
    <property type="term" value="F:peptide deformylase activity"/>
    <property type="evidence" value="ECO:0007669"/>
    <property type="project" value="UniProtKB-UniRule"/>
</dbReference>
<dbReference type="PRINTS" id="PR01576">
    <property type="entry name" value="PDEFORMYLASE"/>
</dbReference>
<feature type="binding site" evidence="6">
    <location>
        <position position="143"/>
    </location>
    <ligand>
        <name>Fe cation</name>
        <dbReference type="ChEBI" id="CHEBI:24875"/>
    </ligand>
</feature>
<dbReference type="PANTHER" id="PTHR10458:SF2">
    <property type="entry name" value="PEPTIDE DEFORMYLASE, MITOCHONDRIAL"/>
    <property type="match status" value="1"/>
</dbReference>
<feature type="binding site" evidence="6">
    <location>
        <position position="189"/>
    </location>
    <ligand>
        <name>Fe cation</name>
        <dbReference type="ChEBI" id="CHEBI:24875"/>
    </ligand>
</feature>
<keyword evidence="4 6" id="KW-0648">Protein biosynthesis</keyword>
<dbReference type="CDD" id="cd00487">
    <property type="entry name" value="Pep_deformylase"/>
    <property type="match status" value="1"/>
</dbReference>
<dbReference type="InterPro" id="IPR023635">
    <property type="entry name" value="Peptide_deformylase"/>
</dbReference>
<dbReference type="PATRIC" id="fig|1115803.3.peg.1795"/>
<comment type="function">
    <text evidence="6">Removes the formyl group from the N-terminal Met of newly synthesized proteins. Requires at least a dipeptide for an efficient rate of reaction. N-terminal L-methionine is a prerequisite for activity but the enzyme has broad specificity at other positions.</text>
</comment>
<comment type="caution">
    <text evidence="7">The sequence shown here is derived from an EMBL/GenBank/DDBJ whole genome shotgun (WGS) entry which is preliminary data.</text>
</comment>
<evidence type="ECO:0000256" key="2">
    <source>
        <dbReference type="ARBA" id="ARBA00022723"/>
    </source>
</evidence>
<evidence type="ECO:0000256" key="6">
    <source>
        <dbReference type="HAMAP-Rule" id="MF_00163"/>
    </source>
</evidence>
<gene>
    <name evidence="6 7" type="primary">def</name>
    <name evidence="7" type="ORF">HMPREF1129_0469</name>
</gene>
<dbReference type="SUPFAM" id="SSF56420">
    <property type="entry name" value="Peptide deformylase"/>
    <property type="match status" value="1"/>
</dbReference>
<dbReference type="EMBL" id="ALJK01000152">
    <property type="protein sequence ID" value="EJN84348.1"/>
    <property type="molecule type" value="Genomic_DNA"/>
</dbReference>
<comment type="similarity">
    <text evidence="1 6">Belongs to the polypeptide deformylase family.</text>
</comment>
<dbReference type="Gene3D" id="3.90.45.10">
    <property type="entry name" value="Peptide deformylase"/>
    <property type="match status" value="1"/>
</dbReference>
<dbReference type="NCBIfam" id="TIGR00079">
    <property type="entry name" value="pept_deformyl"/>
    <property type="match status" value="1"/>
</dbReference>
<dbReference type="InterPro" id="IPR036821">
    <property type="entry name" value="Peptide_deformylase_sf"/>
</dbReference>